<keyword evidence="3" id="KW-1185">Reference proteome</keyword>
<sequence length="84" mass="9702">MSLILGTQMTTSLIVESDRKHTLDNKPVEEKREQMAMRRRRRRRRRMDEQASEQVTPLSPALVLFGSPLPPASIPACTKLIWLM</sequence>
<comment type="caution">
    <text evidence="2">The sequence shown here is derived from an EMBL/GenBank/DDBJ whole genome shotgun (WGS) entry which is preliminary data.</text>
</comment>
<name>A0A7J6BFL9_AMEME</name>
<protein>
    <submittedName>
        <fullName evidence="2">Uncharacterized protein</fullName>
    </submittedName>
</protein>
<dbReference type="AlphaFoldDB" id="A0A7J6BFL9"/>
<reference evidence="2 3" key="1">
    <citation type="submission" date="2020-02" db="EMBL/GenBank/DDBJ databases">
        <title>A chromosome-scale genome assembly of the black bullhead catfish (Ameiurus melas).</title>
        <authorList>
            <person name="Wen M."/>
            <person name="Zham M."/>
            <person name="Cabau C."/>
            <person name="Klopp C."/>
            <person name="Donnadieu C."/>
            <person name="Roques C."/>
            <person name="Bouchez O."/>
            <person name="Lampietro C."/>
            <person name="Jouanno E."/>
            <person name="Herpin A."/>
            <person name="Louis A."/>
            <person name="Berthelot C."/>
            <person name="Parey E."/>
            <person name="Roest-Crollius H."/>
            <person name="Braasch I."/>
            <person name="Postlethwait J."/>
            <person name="Robinson-Rechavi M."/>
            <person name="Echchiki A."/>
            <person name="Begum T."/>
            <person name="Montfort J."/>
            <person name="Schartl M."/>
            <person name="Bobe J."/>
            <person name="Guiguen Y."/>
        </authorList>
    </citation>
    <scope>NUCLEOTIDE SEQUENCE [LARGE SCALE GENOMIC DNA]</scope>
    <source>
        <strain evidence="2">M_S1</strain>
        <tissue evidence="2">Blood</tissue>
    </source>
</reference>
<evidence type="ECO:0000313" key="2">
    <source>
        <dbReference type="EMBL" id="KAF4093906.1"/>
    </source>
</evidence>
<feature type="compositionally biased region" description="Basic and acidic residues" evidence="1">
    <location>
        <begin position="16"/>
        <end position="36"/>
    </location>
</feature>
<dbReference type="Proteomes" id="UP000593565">
    <property type="component" value="Unassembled WGS sequence"/>
</dbReference>
<gene>
    <name evidence="2" type="ORF">AMELA_G00006820</name>
</gene>
<feature type="region of interest" description="Disordered" evidence="1">
    <location>
        <begin position="16"/>
        <end position="54"/>
    </location>
</feature>
<proteinExistence type="predicted"/>
<accession>A0A7J6BFL9</accession>
<dbReference type="EMBL" id="JAAGNN010000001">
    <property type="protein sequence ID" value="KAF4093906.1"/>
    <property type="molecule type" value="Genomic_DNA"/>
</dbReference>
<evidence type="ECO:0000313" key="3">
    <source>
        <dbReference type="Proteomes" id="UP000593565"/>
    </source>
</evidence>
<evidence type="ECO:0000256" key="1">
    <source>
        <dbReference type="SAM" id="MobiDB-lite"/>
    </source>
</evidence>
<organism evidence="2 3">
    <name type="scientific">Ameiurus melas</name>
    <name type="common">Black bullhead</name>
    <name type="synonym">Silurus melas</name>
    <dbReference type="NCBI Taxonomy" id="219545"/>
    <lineage>
        <taxon>Eukaryota</taxon>
        <taxon>Metazoa</taxon>
        <taxon>Chordata</taxon>
        <taxon>Craniata</taxon>
        <taxon>Vertebrata</taxon>
        <taxon>Euteleostomi</taxon>
        <taxon>Actinopterygii</taxon>
        <taxon>Neopterygii</taxon>
        <taxon>Teleostei</taxon>
        <taxon>Ostariophysi</taxon>
        <taxon>Siluriformes</taxon>
        <taxon>Ictaluridae</taxon>
        <taxon>Ameiurus</taxon>
    </lineage>
</organism>